<dbReference type="PANTHER" id="PTHR23253:SF78">
    <property type="entry name" value="EUKARYOTIC TRANSLATION INITIATION FACTOR 4G1, ISOFORM B-RELATED"/>
    <property type="match status" value="1"/>
</dbReference>
<dbReference type="SUPFAM" id="SSF48371">
    <property type="entry name" value="ARM repeat"/>
    <property type="match status" value="1"/>
</dbReference>
<dbReference type="Gene3D" id="1.25.40.180">
    <property type="match status" value="1"/>
</dbReference>
<feature type="domain" description="MIF4G" evidence="1">
    <location>
        <begin position="54"/>
        <end position="109"/>
    </location>
</feature>
<evidence type="ECO:0000313" key="3">
    <source>
        <dbReference type="Proteomes" id="UP000027135"/>
    </source>
</evidence>
<dbReference type="GO" id="GO:0016281">
    <property type="term" value="C:eukaryotic translation initiation factor 4F complex"/>
    <property type="evidence" value="ECO:0007669"/>
    <property type="project" value="TreeGrafter"/>
</dbReference>
<dbReference type="InterPro" id="IPR016024">
    <property type="entry name" value="ARM-type_fold"/>
</dbReference>
<reference evidence="2 3" key="1">
    <citation type="journal article" date="2014" name="Nat. Commun.">
        <title>Molecular traces of alternative social organization in a termite genome.</title>
        <authorList>
            <person name="Terrapon N."/>
            <person name="Li C."/>
            <person name="Robertson H.M."/>
            <person name="Ji L."/>
            <person name="Meng X."/>
            <person name="Booth W."/>
            <person name="Chen Z."/>
            <person name="Childers C.P."/>
            <person name="Glastad K.M."/>
            <person name="Gokhale K."/>
            <person name="Gowin J."/>
            <person name="Gronenberg W."/>
            <person name="Hermansen R.A."/>
            <person name="Hu H."/>
            <person name="Hunt B.G."/>
            <person name="Huylmans A.K."/>
            <person name="Khalil S.M."/>
            <person name="Mitchell R.D."/>
            <person name="Munoz-Torres M.C."/>
            <person name="Mustard J.A."/>
            <person name="Pan H."/>
            <person name="Reese J.T."/>
            <person name="Scharf M.E."/>
            <person name="Sun F."/>
            <person name="Vogel H."/>
            <person name="Xiao J."/>
            <person name="Yang W."/>
            <person name="Yang Z."/>
            <person name="Yang Z."/>
            <person name="Zhou J."/>
            <person name="Zhu J."/>
            <person name="Brent C.S."/>
            <person name="Elsik C.G."/>
            <person name="Goodisman M.A."/>
            <person name="Liberles D.A."/>
            <person name="Roe R.M."/>
            <person name="Vargo E.L."/>
            <person name="Vilcinskas A."/>
            <person name="Wang J."/>
            <person name="Bornberg-Bauer E."/>
            <person name="Korb J."/>
            <person name="Zhang G."/>
            <person name="Liebig J."/>
        </authorList>
    </citation>
    <scope>NUCLEOTIDE SEQUENCE [LARGE SCALE GENOMIC DNA]</scope>
    <source>
        <tissue evidence="2">Whole organism</tissue>
    </source>
</reference>
<dbReference type="GO" id="GO:0003743">
    <property type="term" value="F:translation initiation factor activity"/>
    <property type="evidence" value="ECO:0007669"/>
    <property type="project" value="UniProtKB-KW"/>
</dbReference>
<protein>
    <submittedName>
        <fullName evidence="2">Eukaryotic translation initiation factor 4 gamma 3</fullName>
    </submittedName>
</protein>
<name>A0A067QWS9_ZOONE</name>
<evidence type="ECO:0000259" key="1">
    <source>
        <dbReference type="Pfam" id="PF02854"/>
    </source>
</evidence>
<dbReference type="GO" id="GO:0003729">
    <property type="term" value="F:mRNA binding"/>
    <property type="evidence" value="ECO:0007669"/>
    <property type="project" value="TreeGrafter"/>
</dbReference>
<dbReference type="eggNOG" id="KOG0401">
    <property type="taxonomic scope" value="Eukaryota"/>
</dbReference>
<evidence type="ECO:0000313" key="2">
    <source>
        <dbReference type="EMBL" id="KDR14787.1"/>
    </source>
</evidence>
<organism evidence="2 3">
    <name type="scientific">Zootermopsis nevadensis</name>
    <name type="common">Dampwood termite</name>
    <dbReference type="NCBI Taxonomy" id="136037"/>
    <lineage>
        <taxon>Eukaryota</taxon>
        <taxon>Metazoa</taxon>
        <taxon>Ecdysozoa</taxon>
        <taxon>Arthropoda</taxon>
        <taxon>Hexapoda</taxon>
        <taxon>Insecta</taxon>
        <taxon>Pterygota</taxon>
        <taxon>Neoptera</taxon>
        <taxon>Polyneoptera</taxon>
        <taxon>Dictyoptera</taxon>
        <taxon>Blattodea</taxon>
        <taxon>Blattoidea</taxon>
        <taxon>Termitoidae</taxon>
        <taxon>Termopsidae</taxon>
        <taxon>Zootermopsis</taxon>
    </lineage>
</organism>
<dbReference type="InterPro" id="IPR003890">
    <property type="entry name" value="MIF4G-like_typ-3"/>
</dbReference>
<dbReference type="STRING" id="136037.A0A067QWS9"/>
<gene>
    <name evidence="2" type="ORF">L798_11581</name>
</gene>
<dbReference type="AlphaFoldDB" id="A0A067QWS9"/>
<dbReference type="InParanoid" id="A0A067QWS9"/>
<sequence>MTAILEEKEIFEKVTPIFVPDIVQSRCMEQRPGHSGRRNGNTWRVQSLPIDSIDRLEGVINLIFEKAVDEPSFSEAYARMCKVLSGTQVPAECEIKDEPEINFRKLLLNQ</sequence>
<dbReference type="Proteomes" id="UP000027135">
    <property type="component" value="Unassembled WGS sequence"/>
</dbReference>
<dbReference type="PANTHER" id="PTHR23253">
    <property type="entry name" value="EUKARYOTIC TRANSLATION INITIATION FACTOR 4 GAMMA"/>
    <property type="match status" value="1"/>
</dbReference>
<dbReference type="Pfam" id="PF02854">
    <property type="entry name" value="MIF4G"/>
    <property type="match status" value="1"/>
</dbReference>
<accession>A0A067QWS9</accession>
<keyword evidence="2" id="KW-0648">Protein biosynthesis</keyword>
<keyword evidence="3" id="KW-1185">Reference proteome</keyword>
<keyword evidence="2" id="KW-0396">Initiation factor</keyword>
<proteinExistence type="predicted"/>
<dbReference type="EMBL" id="KK852864">
    <property type="protein sequence ID" value="KDR14787.1"/>
    <property type="molecule type" value="Genomic_DNA"/>
</dbReference>